<accession>A0A2K1Y9R8</accession>
<evidence type="ECO:0000313" key="3">
    <source>
        <dbReference type="Proteomes" id="UP000006729"/>
    </source>
</evidence>
<name>A0A2K1Y9R8_POPTR</name>
<evidence type="ECO:0000256" key="1">
    <source>
        <dbReference type="SAM" id="MobiDB-lite"/>
    </source>
</evidence>
<dbReference type="InParanoid" id="A0A2K1Y9R8"/>
<dbReference type="Proteomes" id="UP000006729">
    <property type="component" value="Chromosome 12"/>
</dbReference>
<keyword evidence="3" id="KW-1185">Reference proteome</keyword>
<gene>
    <name evidence="2" type="ORF">POPTR_012G063300</name>
</gene>
<sequence>MPKISQNAHQHRDEHMLTETSNKTSKTMFPLVLTISKSIVLGSKPYLQNLPSKSCLLATFKRPEYKQQRHLNFSKTIKKTPVDLPTLLMSKVIVVKPLMDNLEAIPCTSVRLPPIFEYGCTSTIALLLIWVVS</sequence>
<reference evidence="2 3" key="1">
    <citation type="journal article" date="2006" name="Science">
        <title>The genome of black cottonwood, Populus trichocarpa (Torr. &amp; Gray).</title>
        <authorList>
            <person name="Tuskan G.A."/>
            <person name="Difazio S."/>
            <person name="Jansson S."/>
            <person name="Bohlmann J."/>
            <person name="Grigoriev I."/>
            <person name="Hellsten U."/>
            <person name="Putnam N."/>
            <person name="Ralph S."/>
            <person name="Rombauts S."/>
            <person name="Salamov A."/>
            <person name="Schein J."/>
            <person name="Sterck L."/>
            <person name="Aerts A."/>
            <person name="Bhalerao R.R."/>
            <person name="Bhalerao R.P."/>
            <person name="Blaudez D."/>
            <person name="Boerjan W."/>
            <person name="Brun A."/>
            <person name="Brunner A."/>
            <person name="Busov V."/>
            <person name="Campbell M."/>
            <person name="Carlson J."/>
            <person name="Chalot M."/>
            <person name="Chapman J."/>
            <person name="Chen G.L."/>
            <person name="Cooper D."/>
            <person name="Coutinho P.M."/>
            <person name="Couturier J."/>
            <person name="Covert S."/>
            <person name="Cronk Q."/>
            <person name="Cunningham R."/>
            <person name="Davis J."/>
            <person name="Degroeve S."/>
            <person name="Dejardin A."/>
            <person name="Depamphilis C."/>
            <person name="Detter J."/>
            <person name="Dirks B."/>
            <person name="Dubchak I."/>
            <person name="Duplessis S."/>
            <person name="Ehlting J."/>
            <person name="Ellis B."/>
            <person name="Gendler K."/>
            <person name="Goodstein D."/>
            <person name="Gribskov M."/>
            <person name="Grimwood J."/>
            <person name="Groover A."/>
            <person name="Gunter L."/>
            <person name="Hamberger B."/>
            <person name="Heinze B."/>
            <person name="Helariutta Y."/>
            <person name="Henrissat B."/>
            <person name="Holligan D."/>
            <person name="Holt R."/>
            <person name="Huang W."/>
            <person name="Islam-Faridi N."/>
            <person name="Jones S."/>
            <person name="Jones-Rhoades M."/>
            <person name="Jorgensen R."/>
            <person name="Joshi C."/>
            <person name="Kangasjarvi J."/>
            <person name="Karlsson J."/>
            <person name="Kelleher C."/>
            <person name="Kirkpatrick R."/>
            <person name="Kirst M."/>
            <person name="Kohler A."/>
            <person name="Kalluri U."/>
            <person name="Larimer F."/>
            <person name="Leebens-Mack J."/>
            <person name="Leple J.C."/>
            <person name="Locascio P."/>
            <person name="Lou Y."/>
            <person name="Lucas S."/>
            <person name="Martin F."/>
            <person name="Montanini B."/>
            <person name="Napoli C."/>
            <person name="Nelson D.R."/>
            <person name="Nelson C."/>
            <person name="Nieminen K."/>
            <person name="Nilsson O."/>
            <person name="Pereda V."/>
            <person name="Peter G."/>
            <person name="Philippe R."/>
            <person name="Pilate G."/>
            <person name="Poliakov A."/>
            <person name="Razumovskaya J."/>
            <person name="Richardson P."/>
            <person name="Rinaldi C."/>
            <person name="Ritland K."/>
            <person name="Rouze P."/>
            <person name="Ryaboy D."/>
            <person name="Schmutz J."/>
            <person name="Schrader J."/>
            <person name="Segerman B."/>
            <person name="Shin H."/>
            <person name="Siddiqui A."/>
            <person name="Sterky F."/>
            <person name="Terry A."/>
            <person name="Tsai C.J."/>
            <person name="Uberbacher E."/>
            <person name="Unneberg P."/>
            <person name="Vahala J."/>
            <person name="Wall K."/>
            <person name="Wessler S."/>
            <person name="Yang G."/>
            <person name="Yin T."/>
            <person name="Douglas C."/>
            <person name="Marra M."/>
            <person name="Sandberg G."/>
            <person name="Van de Peer Y."/>
            <person name="Rokhsar D."/>
        </authorList>
    </citation>
    <scope>NUCLEOTIDE SEQUENCE [LARGE SCALE GENOMIC DNA]</scope>
    <source>
        <strain evidence="3">cv. Nisqually</strain>
    </source>
</reference>
<feature type="region of interest" description="Disordered" evidence="1">
    <location>
        <begin position="1"/>
        <end position="21"/>
    </location>
</feature>
<organism evidence="2 3">
    <name type="scientific">Populus trichocarpa</name>
    <name type="common">Western balsam poplar</name>
    <name type="synonym">Populus balsamifera subsp. trichocarpa</name>
    <dbReference type="NCBI Taxonomy" id="3694"/>
    <lineage>
        <taxon>Eukaryota</taxon>
        <taxon>Viridiplantae</taxon>
        <taxon>Streptophyta</taxon>
        <taxon>Embryophyta</taxon>
        <taxon>Tracheophyta</taxon>
        <taxon>Spermatophyta</taxon>
        <taxon>Magnoliopsida</taxon>
        <taxon>eudicotyledons</taxon>
        <taxon>Gunneridae</taxon>
        <taxon>Pentapetalae</taxon>
        <taxon>rosids</taxon>
        <taxon>fabids</taxon>
        <taxon>Malpighiales</taxon>
        <taxon>Salicaceae</taxon>
        <taxon>Saliceae</taxon>
        <taxon>Populus</taxon>
    </lineage>
</organism>
<proteinExistence type="predicted"/>
<evidence type="ECO:0000313" key="2">
    <source>
        <dbReference type="EMBL" id="PNT09775.1"/>
    </source>
</evidence>
<dbReference type="EMBL" id="CM009301">
    <property type="protein sequence ID" value="PNT09775.1"/>
    <property type="molecule type" value="Genomic_DNA"/>
</dbReference>
<dbReference type="AlphaFoldDB" id="A0A2K1Y9R8"/>
<protein>
    <submittedName>
        <fullName evidence="2">Uncharacterized protein</fullName>
    </submittedName>
</protein>